<reference evidence="1" key="1">
    <citation type="submission" date="2023-04" db="EMBL/GenBank/DDBJ databases">
        <title>Phytophthora lilii NBRC 32176.</title>
        <authorList>
            <person name="Ichikawa N."/>
            <person name="Sato H."/>
            <person name="Tonouchi N."/>
        </authorList>
    </citation>
    <scope>NUCLEOTIDE SEQUENCE</scope>
    <source>
        <strain evidence="1">NBRC 32176</strain>
    </source>
</reference>
<name>A0A9W6TIH9_9STRA</name>
<proteinExistence type="predicted"/>
<keyword evidence="2" id="KW-1185">Reference proteome</keyword>
<dbReference type="EMBL" id="BSXW01000151">
    <property type="protein sequence ID" value="GMF13289.1"/>
    <property type="molecule type" value="Genomic_DNA"/>
</dbReference>
<sequence>MVRPALAYTAFYLLAKTPVGSFPTAISTMGSGNGSSDPIAGNVSLIEYFHALQAASLDDCWWGTITCPNGEELCNNPINYVGCSLDVLTPIVMDFIAEGMGEVLEDFSEFTNDPVGFTVDFGVDLINEKVNDLVECYKGVSGQSPRCSELNSLKTCVSTAANALSVARTASVTKLTVKALERLDSGLGKVDKVISMTDAQCKLGCEGGVCGDSDGNAAVTRVYSVPDGCECRDMEVTNEDGSTDITPTECGRNFITKTSKIDFSYMGCYVGITSSPETYSECPSAYESNVIGNAMFVRCVDQFGETLELPSSGSSTIRVPGLLVPLLVILVL</sequence>
<dbReference type="OrthoDB" id="128513at2759"/>
<protein>
    <submittedName>
        <fullName evidence="1">Unnamed protein product</fullName>
    </submittedName>
</protein>
<dbReference type="AlphaFoldDB" id="A0A9W6TIH9"/>
<gene>
    <name evidence="1" type="ORF">Plil01_000377800</name>
</gene>
<comment type="caution">
    <text evidence="1">The sequence shown here is derived from an EMBL/GenBank/DDBJ whole genome shotgun (WGS) entry which is preliminary data.</text>
</comment>
<evidence type="ECO:0000313" key="1">
    <source>
        <dbReference type="EMBL" id="GMF13289.1"/>
    </source>
</evidence>
<dbReference type="Proteomes" id="UP001165083">
    <property type="component" value="Unassembled WGS sequence"/>
</dbReference>
<organism evidence="1 2">
    <name type="scientific">Phytophthora lilii</name>
    <dbReference type="NCBI Taxonomy" id="2077276"/>
    <lineage>
        <taxon>Eukaryota</taxon>
        <taxon>Sar</taxon>
        <taxon>Stramenopiles</taxon>
        <taxon>Oomycota</taxon>
        <taxon>Peronosporomycetes</taxon>
        <taxon>Peronosporales</taxon>
        <taxon>Peronosporaceae</taxon>
        <taxon>Phytophthora</taxon>
    </lineage>
</organism>
<evidence type="ECO:0000313" key="2">
    <source>
        <dbReference type="Proteomes" id="UP001165083"/>
    </source>
</evidence>
<accession>A0A9W6TIH9</accession>